<feature type="region of interest" description="Disordered" evidence="1">
    <location>
        <begin position="124"/>
        <end position="169"/>
    </location>
</feature>
<dbReference type="PANTHER" id="PTHR33052">
    <property type="entry name" value="DUF4228 DOMAIN PROTEIN-RELATED"/>
    <property type="match status" value="1"/>
</dbReference>
<protein>
    <submittedName>
        <fullName evidence="2">Liprin-alpha-2</fullName>
    </submittedName>
</protein>
<dbReference type="Pfam" id="PF14009">
    <property type="entry name" value="PADRE"/>
    <property type="match status" value="1"/>
</dbReference>
<evidence type="ECO:0000313" key="2">
    <source>
        <dbReference type="EMBL" id="GER30808.1"/>
    </source>
</evidence>
<dbReference type="EMBL" id="BKCP01004405">
    <property type="protein sequence ID" value="GER30808.1"/>
    <property type="molecule type" value="Genomic_DNA"/>
</dbReference>
<dbReference type="OrthoDB" id="843671at2759"/>
<sequence>MGICSSCESTSVATAKLIMDDGRLQEYPYPVKVSYVLQKNPAYFICNSDEMDLGDFVSAVSDDEELQPGQIYFALPLSRLKCRLRAEEMAALAVKASSALTRSAGCGGEKCGCRRNMLVFPGDGGLGRRPRKAAEDGGDVGRVRSVSRRSGGGVGRRGKTHARLNSIPE</sequence>
<name>A0A5A7PE31_STRAF</name>
<dbReference type="AlphaFoldDB" id="A0A5A7PE31"/>
<gene>
    <name evidence="2" type="ORF">STAS_06769</name>
</gene>
<accession>A0A5A7PE31</accession>
<keyword evidence="3" id="KW-1185">Reference proteome</keyword>
<comment type="caution">
    <text evidence="2">The sequence shown here is derived from an EMBL/GenBank/DDBJ whole genome shotgun (WGS) entry which is preliminary data.</text>
</comment>
<evidence type="ECO:0000256" key="1">
    <source>
        <dbReference type="SAM" id="MobiDB-lite"/>
    </source>
</evidence>
<feature type="compositionally biased region" description="Basic and acidic residues" evidence="1">
    <location>
        <begin position="132"/>
        <end position="142"/>
    </location>
</feature>
<proteinExistence type="predicted"/>
<dbReference type="InterPro" id="IPR025322">
    <property type="entry name" value="PADRE_dom"/>
</dbReference>
<reference evidence="3" key="1">
    <citation type="journal article" date="2019" name="Curr. Biol.">
        <title>Genome Sequence of Striga asiatica Provides Insight into the Evolution of Plant Parasitism.</title>
        <authorList>
            <person name="Yoshida S."/>
            <person name="Kim S."/>
            <person name="Wafula E.K."/>
            <person name="Tanskanen J."/>
            <person name="Kim Y.M."/>
            <person name="Honaas L."/>
            <person name="Yang Z."/>
            <person name="Spallek T."/>
            <person name="Conn C.E."/>
            <person name="Ichihashi Y."/>
            <person name="Cheong K."/>
            <person name="Cui S."/>
            <person name="Der J.P."/>
            <person name="Gundlach H."/>
            <person name="Jiao Y."/>
            <person name="Hori C."/>
            <person name="Ishida J.K."/>
            <person name="Kasahara H."/>
            <person name="Kiba T."/>
            <person name="Kim M.S."/>
            <person name="Koo N."/>
            <person name="Laohavisit A."/>
            <person name="Lee Y.H."/>
            <person name="Lumba S."/>
            <person name="McCourt P."/>
            <person name="Mortimer J.C."/>
            <person name="Mutuku J.M."/>
            <person name="Nomura T."/>
            <person name="Sasaki-Sekimoto Y."/>
            <person name="Seto Y."/>
            <person name="Wang Y."/>
            <person name="Wakatake T."/>
            <person name="Sakakibara H."/>
            <person name="Demura T."/>
            <person name="Yamaguchi S."/>
            <person name="Yoneyama K."/>
            <person name="Manabe R.I."/>
            <person name="Nelson D.C."/>
            <person name="Schulman A.H."/>
            <person name="Timko M.P."/>
            <person name="dePamphilis C.W."/>
            <person name="Choi D."/>
            <person name="Shirasu K."/>
        </authorList>
    </citation>
    <scope>NUCLEOTIDE SEQUENCE [LARGE SCALE GENOMIC DNA]</scope>
    <source>
        <strain evidence="3">cv. UVA1</strain>
    </source>
</reference>
<dbReference type="Proteomes" id="UP000325081">
    <property type="component" value="Unassembled WGS sequence"/>
</dbReference>
<evidence type="ECO:0000313" key="3">
    <source>
        <dbReference type="Proteomes" id="UP000325081"/>
    </source>
</evidence>
<organism evidence="2 3">
    <name type="scientific">Striga asiatica</name>
    <name type="common">Asiatic witchweed</name>
    <name type="synonym">Buchnera asiatica</name>
    <dbReference type="NCBI Taxonomy" id="4170"/>
    <lineage>
        <taxon>Eukaryota</taxon>
        <taxon>Viridiplantae</taxon>
        <taxon>Streptophyta</taxon>
        <taxon>Embryophyta</taxon>
        <taxon>Tracheophyta</taxon>
        <taxon>Spermatophyta</taxon>
        <taxon>Magnoliopsida</taxon>
        <taxon>eudicotyledons</taxon>
        <taxon>Gunneridae</taxon>
        <taxon>Pentapetalae</taxon>
        <taxon>asterids</taxon>
        <taxon>lamiids</taxon>
        <taxon>Lamiales</taxon>
        <taxon>Orobanchaceae</taxon>
        <taxon>Buchnereae</taxon>
        <taxon>Striga</taxon>
    </lineage>
</organism>